<sequence>MKIGGEEGAGVRPGLRAIWPGARPGLRAIWAASAWAARCTQAASGSPGREREPRPRCTQAAHASPSCAAPRPRARAFRSDLSDLTGSGLVSLRSDLTGSGLVSLRSDLMGSGIRMFSTAALILLNLMQTKQDLSSVLQDLGICLSRLLVSGKRELEDVDLLMKPSICKGLPCFMMSLLVHLPQPSVPSRKQW</sequence>
<comment type="caution">
    <text evidence="2">The sequence shown here is derived from an EMBL/GenBank/DDBJ whole genome shotgun (WGS) entry which is preliminary data.</text>
</comment>
<proteinExistence type="predicted"/>
<dbReference type="Proteomes" id="UP001459277">
    <property type="component" value="Unassembled WGS sequence"/>
</dbReference>
<dbReference type="AlphaFoldDB" id="A0AAW2DX08"/>
<gene>
    <name evidence="2" type="ORF">SO802_002369</name>
</gene>
<evidence type="ECO:0000256" key="1">
    <source>
        <dbReference type="SAM" id="MobiDB-lite"/>
    </source>
</evidence>
<dbReference type="EMBL" id="JAZDWU010000001">
    <property type="protein sequence ID" value="KAL0015300.1"/>
    <property type="molecule type" value="Genomic_DNA"/>
</dbReference>
<name>A0AAW2DX08_9ROSI</name>
<protein>
    <submittedName>
        <fullName evidence="2">Uncharacterized protein</fullName>
    </submittedName>
</protein>
<organism evidence="2 3">
    <name type="scientific">Lithocarpus litseifolius</name>
    <dbReference type="NCBI Taxonomy" id="425828"/>
    <lineage>
        <taxon>Eukaryota</taxon>
        <taxon>Viridiplantae</taxon>
        <taxon>Streptophyta</taxon>
        <taxon>Embryophyta</taxon>
        <taxon>Tracheophyta</taxon>
        <taxon>Spermatophyta</taxon>
        <taxon>Magnoliopsida</taxon>
        <taxon>eudicotyledons</taxon>
        <taxon>Gunneridae</taxon>
        <taxon>Pentapetalae</taxon>
        <taxon>rosids</taxon>
        <taxon>fabids</taxon>
        <taxon>Fagales</taxon>
        <taxon>Fagaceae</taxon>
        <taxon>Lithocarpus</taxon>
    </lineage>
</organism>
<feature type="compositionally biased region" description="Low complexity" evidence="1">
    <location>
        <begin position="60"/>
        <end position="69"/>
    </location>
</feature>
<evidence type="ECO:0000313" key="2">
    <source>
        <dbReference type="EMBL" id="KAL0015300.1"/>
    </source>
</evidence>
<accession>A0AAW2DX08</accession>
<reference evidence="2 3" key="1">
    <citation type="submission" date="2024-01" db="EMBL/GenBank/DDBJ databases">
        <title>A telomere-to-telomere, gap-free genome of sweet tea (Lithocarpus litseifolius).</title>
        <authorList>
            <person name="Zhou J."/>
        </authorList>
    </citation>
    <scope>NUCLEOTIDE SEQUENCE [LARGE SCALE GENOMIC DNA]</scope>
    <source>
        <strain evidence="2">Zhou-2022a</strain>
        <tissue evidence="2">Leaf</tissue>
    </source>
</reference>
<evidence type="ECO:0000313" key="3">
    <source>
        <dbReference type="Proteomes" id="UP001459277"/>
    </source>
</evidence>
<feature type="region of interest" description="Disordered" evidence="1">
    <location>
        <begin position="42"/>
        <end position="69"/>
    </location>
</feature>
<keyword evidence="3" id="KW-1185">Reference proteome</keyword>